<keyword evidence="1" id="KW-0479">Metal-binding</keyword>
<reference evidence="4" key="1">
    <citation type="journal article" date="2020" name="Stud. Mycol.">
        <title>101 Dothideomycetes genomes: a test case for predicting lifestyles and emergence of pathogens.</title>
        <authorList>
            <person name="Haridas S."/>
            <person name="Albert R."/>
            <person name="Binder M."/>
            <person name="Bloem J."/>
            <person name="Labutti K."/>
            <person name="Salamov A."/>
            <person name="Andreopoulos B."/>
            <person name="Baker S."/>
            <person name="Barry K."/>
            <person name="Bills G."/>
            <person name="Bluhm B."/>
            <person name="Cannon C."/>
            <person name="Castanera R."/>
            <person name="Culley D."/>
            <person name="Daum C."/>
            <person name="Ezra D."/>
            <person name="Gonzalez J."/>
            <person name="Henrissat B."/>
            <person name="Kuo A."/>
            <person name="Liang C."/>
            <person name="Lipzen A."/>
            <person name="Lutzoni F."/>
            <person name="Magnuson J."/>
            <person name="Mondo S."/>
            <person name="Nolan M."/>
            <person name="Ohm R."/>
            <person name="Pangilinan J."/>
            <person name="Park H.-J."/>
            <person name="Ramirez L."/>
            <person name="Alfaro M."/>
            <person name="Sun H."/>
            <person name="Tritt A."/>
            <person name="Yoshinaga Y."/>
            <person name="Zwiers L.-H."/>
            <person name="Turgeon B."/>
            <person name="Goodwin S."/>
            <person name="Spatafora J."/>
            <person name="Crous P."/>
            <person name="Grigoriev I."/>
        </authorList>
    </citation>
    <scope>NUCLEOTIDE SEQUENCE</scope>
    <source>
        <strain evidence="4">CBS 207.26</strain>
    </source>
</reference>
<dbReference type="EMBL" id="ML994658">
    <property type="protein sequence ID" value="KAF2180403.1"/>
    <property type="molecule type" value="Genomic_DNA"/>
</dbReference>
<keyword evidence="1" id="KW-0863">Zinc-finger</keyword>
<accession>A0A6A6DN20</accession>
<feature type="compositionally biased region" description="Polar residues" evidence="2">
    <location>
        <begin position="109"/>
        <end position="122"/>
    </location>
</feature>
<gene>
    <name evidence="4" type="ORF">K469DRAFT_753391</name>
</gene>
<keyword evidence="1" id="KW-0862">Zinc</keyword>
<dbReference type="PROSITE" id="PS00028">
    <property type="entry name" value="ZINC_FINGER_C2H2_1"/>
    <property type="match status" value="1"/>
</dbReference>
<dbReference type="OrthoDB" id="8117402at2759"/>
<dbReference type="PROSITE" id="PS50157">
    <property type="entry name" value="ZINC_FINGER_C2H2_2"/>
    <property type="match status" value="1"/>
</dbReference>
<evidence type="ECO:0000313" key="5">
    <source>
        <dbReference type="Proteomes" id="UP000800200"/>
    </source>
</evidence>
<dbReference type="Gene3D" id="3.30.160.60">
    <property type="entry name" value="Classic Zinc Finger"/>
    <property type="match status" value="2"/>
</dbReference>
<protein>
    <recommendedName>
        <fullName evidence="3">C2H2-type domain-containing protein</fullName>
    </recommendedName>
</protein>
<dbReference type="InterPro" id="IPR013087">
    <property type="entry name" value="Znf_C2H2_type"/>
</dbReference>
<proteinExistence type="predicted"/>
<sequence length="216" mass="24408">MYYGDICTSPDQFNVWEAVPVTTDVPRLLKSPMAVDLASRWTQYDIDNSISITEGACAAVSLPVNWFSSPIQATTTALEQEGRRHGIEIPRESSPMDIRLGVVPQDYRSGTNESTTSLANSDSVRHPLQPRARPHKCIVQGCSSAFRYRKDLRRHERGRHRALRLASGSVGEEEELFYCPVGGCDYSLRGFTRKDNCRRHIRNVHGIMSESWKLQL</sequence>
<dbReference type="SMART" id="SM00355">
    <property type="entry name" value="ZnF_C2H2"/>
    <property type="match status" value="2"/>
</dbReference>
<dbReference type="GO" id="GO:0008270">
    <property type="term" value="F:zinc ion binding"/>
    <property type="evidence" value="ECO:0007669"/>
    <property type="project" value="UniProtKB-KW"/>
</dbReference>
<evidence type="ECO:0000256" key="1">
    <source>
        <dbReference type="PROSITE-ProRule" id="PRU00042"/>
    </source>
</evidence>
<name>A0A6A6DN20_9PEZI</name>
<organism evidence="4 5">
    <name type="scientific">Zopfia rhizophila CBS 207.26</name>
    <dbReference type="NCBI Taxonomy" id="1314779"/>
    <lineage>
        <taxon>Eukaryota</taxon>
        <taxon>Fungi</taxon>
        <taxon>Dikarya</taxon>
        <taxon>Ascomycota</taxon>
        <taxon>Pezizomycotina</taxon>
        <taxon>Dothideomycetes</taxon>
        <taxon>Dothideomycetes incertae sedis</taxon>
        <taxon>Zopfiaceae</taxon>
        <taxon>Zopfia</taxon>
    </lineage>
</organism>
<dbReference type="Proteomes" id="UP000800200">
    <property type="component" value="Unassembled WGS sequence"/>
</dbReference>
<feature type="region of interest" description="Disordered" evidence="2">
    <location>
        <begin position="109"/>
        <end position="132"/>
    </location>
</feature>
<evidence type="ECO:0000313" key="4">
    <source>
        <dbReference type="EMBL" id="KAF2180403.1"/>
    </source>
</evidence>
<dbReference type="AlphaFoldDB" id="A0A6A6DN20"/>
<feature type="domain" description="C2H2-type" evidence="3">
    <location>
        <begin position="135"/>
        <end position="165"/>
    </location>
</feature>
<evidence type="ECO:0000256" key="2">
    <source>
        <dbReference type="SAM" id="MobiDB-lite"/>
    </source>
</evidence>
<keyword evidence="5" id="KW-1185">Reference proteome</keyword>
<evidence type="ECO:0000259" key="3">
    <source>
        <dbReference type="PROSITE" id="PS50157"/>
    </source>
</evidence>